<dbReference type="CDD" id="cd22911">
    <property type="entry name" value="HFD_H3"/>
    <property type="match status" value="1"/>
</dbReference>
<dbReference type="Gene3D" id="1.10.20.10">
    <property type="entry name" value="Histone, subunit A"/>
    <property type="match status" value="3"/>
</dbReference>
<dbReference type="CDD" id="cd22912">
    <property type="entry name" value="HFD_H4"/>
    <property type="match status" value="2"/>
</dbReference>
<dbReference type="InterPro" id="IPR019809">
    <property type="entry name" value="Histone_H4_CS"/>
</dbReference>
<evidence type="ECO:0000256" key="9">
    <source>
        <dbReference type="ARBA" id="ARBA00022990"/>
    </source>
</evidence>
<dbReference type="GeneID" id="135194285"/>
<proteinExistence type="inferred from homology"/>
<feature type="region of interest" description="Disordered" evidence="13">
    <location>
        <begin position="302"/>
        <end position="340"/>
    </location>
</feature>
<feature type="compositionally biased region" description="Polar residues" evidence="13">
    <location>
        <begin position="126"/>
        <end position="137"/>
    </location>
</feature>
<evidence type="ECO:0000256" key="7">
    <source>
        <dbReference type="ARBA" id="ARBA00022454"/>
    </source>
</evidence>
<gene>
    <name evidence="16" type="primary">LOC135194285</name>
</gene>
<feature type="region of interest" description="Disordered" evidence="13">
    <location>
        <begin position="105"/>
        <end position="177"/>
    </location>
</feature>
<dbReference type="InterPro" id="IPR000164">
    <property type="entry name" value="Histone_H3/CENP-A"/>
</dbReference>
<evidence type="ECO:0000256" key="5">
    <source>
        <dbReference type="ARBA" id="ARBA00010343"/>
    </source>
</evidence>
<dbReference type="SMART" id="SM00428">
    <property type="entry name" value="H3"/>
    <property type="match status" value="1"/>
</dbReference>
<comment type="function">
    <text evidence="1">Core component of nucleosome. Nucleosomes wrap and compact DNA into chromatin, limiting DNA accessibility to the cellular machineries which require DNA as a template. Histones thereby play a central role in transcription regulation, DNA repair, DNA replication and chromosomal stability. DNA accessibility is regulated via a complex set of post-translational modifications of histones, also called histone code, and nucleosome remodeling.</text>
</comment>
<dbReference type="Proteomes" id="UP001652626">
    <property type="component" value="Chromosome 29"/>
</dbReference>
<dbReference type="SMART" id="SM00417">
    <property type="entry name" value="H4"/>
    <property type="match status" value="2"/>
</dbReference>
<evidence type="ECO:0000256" key="12">
    <source>
        <dbReference type="ARBA" id="ARBA00023269"/>
    </source>
</evidence>
<organism evidence="15 16">
    <name type="scientific">Vanessa tameamea</name>
    <name type="common">Kamehameha butterfly</name>
    <dbReference type="NCBI Taxonomy" id="334116"/>
    <lineage>
        <taxon>Eukaryota</taxon>
        <taxon>Metazoa</taxon>
        <taxon>Ecdysozoa</taxon>
        <taxon>Arthropoda</taxon>
        <taxon>Hexapoda</taxon>
        <taxon>Insecta</taxon>
        <taxon>Pterygota</taxon>
        <taxon>Neoptera</taxon>
        <taxon>Endopterygota</taxon>
        <taxon>Lepidoptera</taxon>
        <taxon>Glossata</taxon>
        <taxon>Ditrysia</taxon>
        <taxon>Papilionoidea</taxon>
        <taxon>Nymphalidae</taxon>
        <taxon>Nymphalinae</taxon>
        <taxon>Vanessa</taxon>
    </lineage>
</organism>
<reference evidence="16" key="1">
    <citation type="submission" date="2025-08" db="UniProtKB">
        <authorList>
            <consortium name="RefSeq"/>
        </authorList>
    </citation>
    <scope>IDENTIFICATION</scope>
    <source>
        <tissue evidence="16">Whole body</tissue>
    </source>
</reference>
<keyword evidence="9" id="KW-0007">Acetylation</keyword>
<name>A0ABM4AWJ2_VANTA</name>
<feature type="domain" description="TATA box binding protein associated factor (TAF) histone-like fold" evidence="14">
    <location>
        <begin position="28"/>
        <end position="93"/>
    </location>
</feature>
<dbReference type="PRINTS" id="PR00622">
    <property type="entry name" value="HISTONEH3"/>
</dbReference>
<evidence type="ECO:0000256" key="3">
    <source>
        <dbReference type="ARBA" id="ARBA00004286"/>
    </source>
</evidence>
<dbReference type="InterPro" id="IPR004823">
    <property type="entry name" value="TAF_TATA-bd_Histone-like_dom"/>
</dbReference>
<keyword evidence="12" id="KW-0544">Nucleosome core</keyword>
<evidence type="ECO:0000256" key="1">
    <source>
        <dbReference type="ARBA" id="ARBA00002001"/>
    </source>
</evidence>
<dbReference type="InterPro" id="IPR009072">
    <property type="entry name" value="Histone-fold"/>
</dbReference>
<evidence type="ECO:0000256" key="11">
    <source>
        <dbReference type="ARBA" id="ARBA00023242"/>
    </source>
</evidence>
<keyword evidence="11" id="KW-0539">Nucleus</keyword>
<evidence type="ECO:0000256" key="2">
    <source>
        <dbReference type="ARBA" id="ARBA00004123"/>
    </source>
</evidence>
<dbReference type="InterPro" id="IPR035425">
    <property type="entry name" value="CENP-T/H4_C"/>
</dbReference>
<dbReference type="SMART" id="SM00803">
    <property type="entry name" value="TAF"/>
    <property type="match status" value="2"/>
</dbReference>
<evidence type="ECO:0000256" key="8">
    <source>
        <dbReference type="ARBA" id="ARBA00022481"/>
    </source>
</evidence>
<feature type="domain" description="TATA box binding protein associated factor (TAF) histone-like fold" evidence="14">
    <location>
        <begin position="442"/>
        <end position="507"/>
    </location>
</feature>
<comment type="subcellular location">
    <subcellularLocation>
        <location evidence="3">Chromosome</location>
    </subcellularLocation>
    <subcellularLocation>
        <location evidence="2">Nucleus</location>
    </subcellularLocation>
</comment>
<sequence>MTGRGKGGKGLGKGGAKRHRKVLRDNIQGITKPAIRRLARRGGVKRISGLIYEETRGVLKVFLENVIRDAVTYTEHAKRKTVTAMDVVYALKRQGRTLYGFGEPDRSVTLAGRTETPSDHIPDLKTTPTTPGQLTKRNTTDAKPAPVPTNHPAPTKSRTRRTGLYNSVSPRPTERKSQAGLILTAPTASEASRLRFPPTTAGRSLDLPERGLIRMPNTASSPLSLLATLTHLQPSPPTMELDLNETRIRKHTLGSSKMSPNLPSVPRHLSCADIHRAGRSLDLPLRGLIRCVFVHSSSRMARTKQTARKSTGGKAPRKQLATKAARKSAPATGGVKKPHRYRPGTVALREIRRYQKSTELLIRKLPFQRLVREIAQDFKTDLRFQSSAVMALQEASEAYLVGLFEDTNLCAIHKMTGRGKGGKGLGKGGAKRHRKVLRDNIQGITKPAIRRLARRGGVKRISGLIYEETRGVLKVFLENVIRDAVTYTEHAKRKTVTAMDVVYALKRQGRTLYGFGG</sequence>
<evidence type="ECO:0000313" key="16">
    <source>
        <dbReference type="RefSeq" id="XP_064075668.1"/>
    </source>
</evidence>
<dbReference type="PROSITE" id="PS00959">
    <property type="entry name" value="HISTONE_H3_2"/>
    <property type="match status" value="1"/>
</dbReference>
<dbReference type="Pfam" id="PF00125">
    <property type="entry name" value="Histone"/>
    <property type="match status" value="1"/>
</dbReference>
<comment type="similarity">
    <text evidence="5">Belongs to the histone H3 family.</text>
</comment>
<dbReference type="PROSITE" id="PS00047">
    <property type="entry name" value="HISTONE_H4"/>
    <property type="match status" value="2"/>
</dbReference>
<evidence type="ECO:0000256" key="6">
    <source>
        <dbReference type="ARBA" id="ARBA00020836"/>
    </source>
</evidence>
<evidence type="ECO:0000256" key="13">
    <source>
        <dbReference type="SAM" id="MobiDB-lite"/>
    </source>
</evidence>
<keyword evidence="8" id="KW-0488">Methylation</keyword>
<dbReference type="InterPro" id="IPR007125">
    <property type="entry name" value="H2A/H2B/H3"/>
</dbReference>
<dbReference type="InterPro" id="IPR001951">
    <property type="entry name" value="Histone_H4"/>
</dbReference>
<dbReference type="Pfam" id="PF15511">
    <property type="entry name" value="CENP-T_C"/>
    <property type="match status" value="2"/>
</dbReference>
<accession>A0ABM4AWJ2</accession>
<dbReference type="PROSITE" id="PS00322">
    <property type="entry name" value="HISTONE_H3_1"/>
    <property type="match status" value="1"/>
</dbReference>
<comment type="similarity">
    <text evidence="4">Belongs to the histone H4 family.</text>
</comment>
<keyword evidence="7" id="KW-0158">Chromosome</keyword>
<evidence type="ECO:0000256" key="10">
    <source>
        <dbReference type="ARBA" id="ARBA00023125"/>
    </source>
</evidence>
<dbReference type="SUPFAM" id="SSF47113">
    <property type="entry name" value="Histone-fold"/>
    <property type="match status" value="3"/>
</dbReference>
<keyword evidence="15" id="KW-1185">Reference proteome</keyword>
<keyword evidence="10" id="KW-0238">DNA-binding</keyword>
<dbReference type="PANTHER" id="PTHR10484">
    <property type="entry name" value="HISTONE H4"/>
    <property type="match status" value="1"/>
</dbReference>
<evidence type="ECO:0000259" key="14">
    <source>
        <dbReference type="SMART" id="SM00803"/>
    </source>
</evidence>
<evidence type="ECO:0000313" key="15">
    <source>
        <dbReference type="Proteomes" id="UP001652626"/>
    </source>
</evidence>
<evidence type="ECO:0000256" key="4">
    <source>
        <dbReference type="ARBA" id="ARBA00006564"/>
    </source>
</evidence>
<dbReference type="RefSeq" id="XP_064075668.1">
    <property type="nucleotide sequence ID" value="XM_064219598.1"/>
</dbReference>
<protein>
    <recommendedName>
        <fullName evidence="6">Histone H4</fullName>
    </recommendedName>
</protein>